<evidence type="ECO:0000256" key="1">
    <source>
        <dbReference type="ARBA" id="ARBA00010197"/>
    </source>
</evidence>
<comment type="subcellular location">
    <subcellularLocation>
        <location evidence="3">Nucleus</location>
    </subcellularLocation>
</comment>
<evidence type="ECO:0000256" key="2">
    <source>
        <dbReference type="ARBA" id="ARBA00022160"/>
    </source>
</evidence>
<sequence>MISSLLPKPKHATISTIAVVLPKAKTASTALLPNIQNVPNIVNVASLDASNPQEYSKAVVDISGNKAAAQTSYEDSIPLKERYPNLKHHFPRYTLQTCPDDSLQQCLDETRKVVNMLIAHAEGIEEKKDDVDVVELSTGGLSDEGRGRTVEIRNYQEDPMLPPKFKLRKNRHKNPSPPPPILKAAPAEKITKEIKDKWKIPSAVSNWKNNQGFAISLGKRVVAASGGSLGTESSINVEKFGQLSQALEQADRQAREDISIRNEQRKLAAMREQEEKQKKLKSLVEKSREATGSRQYSGKRRGSETYDARKRSRK</sequence>
<evidence type="ECO:0000256" key="4">
    <source>
        <dbReference type="SAM" id="MobiDB-lite"/>
    </source>
</evidence>
<dbReference type="GO" id="GO:0000398">
    <property type="term" value="P:mRNA splicing, via spliceosome"/>
    <property type="evidence" value="ECO:0007669"/>
    <property type="project" value="InterPro"/>
</dbReference>
<dbReference type="InterPro" id="IPR017862">
    <property type="entry name" value="SKI-int_prot_SKIP"/>
</dbReference>
<keyword evidence="3" id="KW-0747">Spliceosome</keyword>
<dbReference type="PANTHER" id="PTHR12096">
    <property type="entry name" value="NUCLEAR PROTEIN SKIP-RELATED"/>
    <property type="match status" value="1"/>
</dbReference>
<accession>A0A1L0BIQ4</accession>
<dbReference type="InterPro" id="IPR004015">
    <property type="entry name" value="SKI-int_prot_SKIP_SNW-dom"/>
</dbReference>
<dbReference type="AlphaFoldDB" id="A0A1L0BIQ4"/>
<feature type="compositionally biased region" description="Basic residues" evidence="4">
    <location>
        <begin position="165"/>
        <end position="174"/>
    </location>
</feature>
<dbReference type="Pfam" id="PF02731">
    <property type="entry name" value="SKIP_SNW"/>
    <property type="match status" value="1"/>
</dbReference>
<name>A0A1L0BIQ4_9ASCO</name>
<protein>
    <recommendedName>
        <fullName evidence="2 3">Pre-mRNA-processing protein 45</fullName>
    </recommendedName>
</protein>
<keyword evidence="3" id="KW-0539">Nucleus</keyword>
<evidence type="ECO:0000259" key="5">
    <source>
        <dbReference type="Pfam" id="PF02731"/>
    </source>
</evidence>
<evidence type="ECO:0000313" key="6">
    <source>
        <dbReference type="EMBL" id="SGZ51399.1"/>
    </source>
</evidence>
<evidence type="ECO:0000313" key="7">
    <source>
        <dbReference type="Proteomes" id="UP000182259"/>
    </source>
</evidence>
<feature type="region of interest" description="Disordered" evidence="4">
    <location>
        <begin position="160"/>
        <end position="183"/>
    </location>
</feature>
<proteinExistence type="inferred from homology"/>
<feature type="domain" description="SKI-interacting protein SKIP SNW" evidence="5">
    <location>
        <begin position="142"/>
        <end position="290"/>
    </location>
</feature>
<feature type="compositionally biased region" description="Basic and acidic residues" evidence="4">
    <location>
        <begin position="301"/>
        <end position="314"/>
    </location>
</feature>
<feature type="compositionally biased region" description="Basic and acidic residues" evidence="4">
    <location>
        <begin position="269"/>
        <end position="291"/>
    </location>
</feature>
<feature type="region of interest" description="Disordered" evidence="4">
    <location>
        <begin position="269"/>
        <end position="314"/>
    </location>
</feature>
<dbReference type="EMBL" id="LT635765">
    <property type="protein sequence ID" value="SGZ51399.1"/>
    <property type="molecule type" value="Genomic_DNA"/>
</dbReference>
<gene>
    <name evidence="6" type="ORF">SAMEA4029009_CIC11G00000004037</name>
</gene>
<keyword evidence="3" id="KW-0507">mRNA processing</keyword>
<comment type="similarity">
    <text evidence="1 3">Belongs to the SNW family.</text>
</comment>
<reference evidence="6 7" key="1">
    <citation type="submission" date="2016-10" db="EMBL/GenBank/DDBJ databases">
        <authorList>
            <person name="de Groot N.N."/>
        </authorList>
    </citation>
    <scope>NUCLEOTIDE SEQUENCE [LARGE SCALE GENOMIC DNA]</scope>
    <source>
        <strain evidence="6 7">PYCC 4715</strain>
    </source>
</reference>
<evidence type="ECO:0000256" key="3">
    <source>
        <dbReference type="RuleBase" id="RU367140"/>
    </source>
</evidence>
<comment type="subunit">
    <text evidence="3">Associated with the spliceosome.</text>
</comment>
<organism evidence="6 7">
    <name type="scientific">Sungouiella intermedia</name>
    <dbReference type="NCBI Taxonomy" id="45354"/>
    <lineage>
        <taxon>Eukaryota</taxon>
        <taxon>Fungi</taxon>
        <taxon>Dikarya</taxon>
        <taxon>Ascomycota</taxon>
        <taxon>Saccharomycotina</taxon>
        <taxon>Pichiomycetes</taxon>
        <taxon>Metschnikowiaceae</taxon>
        <taxon>Sungouiella</taxon>
    </lineage>
</organism>
<dbReference type="GO" id="GO:0005681">
    <property type="term" value="C:spliceosomal complex"/>
    <property type="evidence" value="ECO:0007669"/>
    <property type="project" value="UniProtKB-UniRule"/>
</dbReference>
<comment type="function">
    <text evidence="3">Involved in pre-mRNA splicing.</text>
</comment>
<dbReference type="Proteomes" id="UP000182259">
    <property type="component" value="Chromosome II"/>
</dbReference>
<keyword evidence="3" id="KW-0508">mRNA splicing</keyword>